<dbReference type="RefSeq" id="XP_026189810.1">
    <property type="nucleotide sequence ID" value="XM_026334025.1"/>
</dbReference>
<proteinExistence type="predicted"/>
<dbReference type="GeneID" id="34620517"/>
<name>A0A6P6RRT6_9EIME</name>
<evidence type="ECO:0000313" key="1">
    <source>
        <dbReference type="Proteomes" id="UP000515125"/>
    </source>
</evidence>
<reference evidence="2" key="1">
    <citation type="submission" date="2025-08" db="UniProtKB">
        <authorList>
            <consortium name="RefSeq"/>
        </authorList>
    </citation>
    <scope>IDENTIFICATION</scope>
</reference>
<accession>A0A6P6RRT6</accession>
<gene>
    <name evidence="2" type="primary">LOC34620517</name>
</gene>
<dbReference type="AlphaFoldDB" id="A0A6P6RRT6"/>
<keyword evidence="1" id="KW-1185">Reference proteome</keyword>
<evidence type="ECO:0000313" key="2">
    <source>
        <dbReference type="RefSeq" id="XP_026189810.1"/>
    </source>
</evidence>
<dbReference type="OrthoDB" id="10603646at2759"/>
<feature type="non-terminal residue" evidence="2">
    <location>
        <position position="1"/>
    </location>
</feature>
<protein>
    <submittedName>
        <fullName evidence="2">Uncharacterized protein LOC34620517</fullName>
    </submittedName>
</protein>
<organism evidence="1 2">
    <name type="scientific">Cyclospora cayetanensis</name>
    <dbReference type="NCBI Taxonomy" id="88456"/>
    <lineage>
        <taxon>Eukaryota</taxon>
        <taxon>Sar</taxon>
        <taxon>Alveolata</taxon>
        <taxon>Apicomplexa</taxon>
        <taxon>Conoidasida</taxon>
        <taxon>Coccidia</taxon>
        <taxon>Eucoccidiorida</taxon>
        <taxon>Eimeriorina</taxon>
        <taxon>Eimeriidae</taxon>
        <taxon>Cyclospora</taxon>
    </lineage>
</organism>
<sequence>AAAAAARNINVTSWLLALLNEGILLPFFLHSVATKPLPLAASGVLSAATDNTAVSASPCLPPSAASSLRHHDEHADNAANMTVSLLQSTPPHLVVFSLLQTFAFLRFVNFWQHLQPSTVMHFNAVGVCTRRVQERERAAHQKATVMPAQEETCLKIFENINCLLSECALVCAGVYEECTVVGSSVKPAALLNALQYLIVLGKDTSGETAADQETNELRLLRRCLKAHWPSD</sequence>
<dbReference type="Proteomes" id="UP000515125">
    <property type="component" value="Unplaced"/>
</dbReference>